<evidence type="ECO:0000313" key="1">
    <source>
        <dbReference type="EMBL" id="GGN04867.1"/>
    </source>
</evidence>
<dbReference type="Proteomes" id="UP000623461">
    <property type="component" value="Unassembled WGS sequence"/>
</dbReference>
<comment type="caution">
    <text evidence="1">The sequence shown here is derived from an EMBL/GenBank/DDBJ whole genome shotgun (WGS) entry which is preliminary data.</text>
</comment>
<accession>A0ABQ2ICJ9</accession>
<keyword evidence="2" id="KW-1185">Reference proteome</keyword>
<evidence type="ECO:0000313" key="2">
    <source>
        <dbReference type="Proteomes" id="UP000623461"/>
    </source>
</evidence>
<proteinExistence type="predicted"/>
<reference evidence="2" key="1">
    <citation type="journal article" date="2019" name="Int. J. Syst. Evol. Microbiol.">
        <title>The Global Catalogue of Microorganisms (GCM) 10K type strain sequencing project: providing services to taxonomists for standard genome sequencing and annotation.</title>
        <authorList>
            <consortium name="The Broad Institute Genomics Platform"/>
            <consortium name="The Broad Institute Genome Sequencing Center for Infectious Disease"/>
            <person name="Wu L."/>
            <person name="Ma J."/>
        </authorList>
    </citation>
    <scope>NUCLEOTIDE SEQUENCE [LARGE SCALE GENOMIC DNA]</scope>
    <source>
        <strain evidence="2">JCM 1365</strain>
    </source>
</reference>
<organism evidence="1 2">
    <name type="scientific">Terrabacter tumescens</name>
    <dbReference type="NCBI Taxonomy" id="60443"/>
    <lineage>
        <taxon>Bacteria</taxon>
        <taxon>Bacillati</taxon>
        <taxon>Actinomycetota</taxon>
        <taxon>Actinomycetes</taxon>
        <taxon>Micrococcales</taxon>
        <taxon>Intrasporangiaceae</taxon>
        <taxon>Terrabacter</taxon>
    </lineage>
</organism>
<sequence>MTLPLDPPTLPSIGESSATSVAAMSIRELIGALTTIEDRLRHLPTFVPLGGRLVTNPERRLLLRQQRLVVAGLRRHRAAMRAPLSGHHA</sequence>
<dbReference type="RefSeq" id="WP_030202081.1">
    <property type="nucleotide sequence ID" value="NZ_BMNZ01000007.1"/>
</dbReference>
<dbReference type="EMBL" id="BMNZ01000007">
    <property type="protein sequence ID" value="GGN04867.1"/>
    <property type="molecule type" value="Genomic_DNA"/>
</dbReference>
<gene>
    <name evidence="1" type="ORF">GCM10009721_35430</name>
</gene>
<protein>
    <submittedName>
        <fullName evidence="1">Uncharacterized protein</fullName>
    </submittedName>
</protein>
<name>A0ABQ2ICJ9_9MICO</name>